<dbReference type="Proteomes" id="UP001595690">
    <property type="component" value="Unassembled WGS sequence"/>
</dbReference>
<dbReference type="SMART" id="SM00091">
    <property type="entry name" value="PAS"/>
    <property type="match status" value="1"/>
</dbReference>
<dbReference type="InterPro" id="IPR000014">
    <property type="entry name" value="PAS"/>
</dbReference>
<protein>
    <submittedName>
        <fullName evidence="4">PAS domain-containing protein</fullName>
    </submittedName>
</protein>
<gene>
    <name evidence="4" type="ORF">ACFOWZ_35280</name>
</gene>
<dbReference type="SUPFAM" id="SSF55785">
    <property type="entry name" value="PYP-like sensor domain (PAS domain)"/>
    <property type="match status" value="1"/>
</dbReference>
<dbReference type="Gene3D" id="3.30.450.20">
    <property type="entry name" value="PAS domain"/>
    <property type="match status" value="2"/>
</dbReference>
<dbReference type="RefSeq" id="WP_382378267.1">
    <property type="nucleotide sequence ID" value="NZ_JBHRZI010000030.1"/>
</dbReference>
<dbReference type="InterPro" id="IPR035965">
    <property type="entry name" value="PAS-like_dom_sf"/>
</dbReference>
<feature type="domain" description="PAC" evidence="3">
    <location>
        <begin position="1"/>
        <end position="47"/>
    </location>
</feature>
<dbReference type="NCBIfam" id="TIGR00229">
    <property type="entry name" value="sensory_box"/>
    <property type="match status" value="1"/>
</dbReference>
<keyword evidence="5" id="KW-1185">Reference proteome</keyword>
<name>A0ABV8C4D3_9PSEU</name>
<evidence type="ECO:0000313" key="4">
    <source>
        <dbReference type="EMBL" id="MFC3896769.1"/>
    </source>
</evidence>
<keyword evidence="1" id="KW-0175">Coiled coil</keyword>
<evidence type="ECO:0000259" key="2">
    <source>
        <dbReference type="PROSITE" id="PS50112"/>
    </source>
</evidence>
<proteinExistence type="predicted"/>
<comment type="caution">
    <text evidence="4">The sequence shown here is derived from an EMBL/GenBank/DDBJ whole genome shotgun (WGS) entry which is preliminary data.</text>
</comment>
<evidence type="ECO:0000313" key="5">
    <source>
        <dbReference type="Proteomes" id="UP001595690"/>
    </source>
</evidence>
<dbReference type="EMBL" id="JBHRZI010000030">
    <property type="protein sequence ID" value="MFC3896769.1"/>
    <property type="molecule type" value="Genomic_DNA"/>
</dbReference>
<feature type="coiled-coil region" evidence="1">
    <location>
        <begin position="35"/>
        <end position="69"/>
    </location>
</feature>
<dbReference type="PROSITE" id="PS50112">
    <property type="entry name" value="PAS"/>
    <property type="match status" value="1"/>
</dbReference>
<feature type="domain" description="PAS" evidence="2">
    <location>
        <begin position="76"/>
        <end position="124"/>
    </location>
</feature>
<dbReference type="Pfam" id="PF08448">
    <property type="entry name" value="PAS_4"/>
    <property type="match status" value="1"/>
</dbReference>
<dbReference type="PROSITE" id="PS50113">
    <property type="entry name" value="PAC"/>
    <property type="match status" value="1"/>
</dbReference>
<sequence length="192" mass="21360">MAVRPGESMWFEVHVNPLVGADNTILGVSVVFHDVTAARRLLEDLEHANRQLESAYDELQTVNDALRERTGELDRVNDFLESILTSLRAGVIVLDVQMRVPAWNRGAEELRGVRRDEAEGEHLLNLDIGLPVADLRPVVRSALSDGTFMEEVKLSAVNRRGREVVIRVVCSSLRANGGEPDGAILVMEQQER</sequence>
<evidence type="ECO:0000256" key="1">
    <source>
        <dbReference type="SAM" id="Coils"/>
    </source>
</evidence>
<dbReference type="CDD" id="cd00130">
    <property type="entry name" value="PAS"/>
    <property type="match status" value="1"/>
</dbReference>
<organism evidence="4 5">
    <name type="scientific">Lentzea rhizosphaerae</name>
    <dbReference type="NCBI Taxonomy" id="2041025"/>
    <lineage>
        <taxon>Bacteria</taxon>
        <taxon>Bacillati</taxon>
        <taxon>Actinomycetota</taxon>
        <taxon>Actinomycetes</taxon>
        <taxon>Pseudonocardiales</taxon>
        <taxon>Pseudonocardiaceae</taxon>
        <taxon>Lentzea</taxon>
    </lineage>
</organism>
<dbReference type="InterPro" id="IPR013656">
    <property type="entry name" value="PAS_4"/>
</dbReference>
<dbReference type="Pfam" id="PF13426">
    <property type="entry name" value="PAS_9"/>
    <property type="match status" value="1"/>
</dbReference>
<reference evidence="5" key="1">
    <citation type="journal article" date="2019" name="Int. J. Syst. Evol. Microbiol.">
        <title>The Global Catalogue of Microorganisms (GCM) 10K type strain sequencing project: providing services to taxonomists for standard genome sequencing and annotation.</title>
        <authorList>
            <consortium name="The Broad Institute Genomics Platform"/>
            <consortium name="The Broad Institute Genome Sequencing Center for Infectious Disease"/>
            <person name="Wu L."/>
            <person name="Ma J."/>
        </authorList>
    </citation>
    <scope>NUCLEOTIDE SEQUENCE [LARGE SCALE GENOMIC DNA]</scope>
    <source>
        <strain evidence="5">CGMCC 4.7405</strain>
    </source>
</reference>
<dbReference type="InterPro" id="IPR000700">
    <property type="entry name" value="PAS-assoc_C"/>
</dbReference>
<evidence type="ECO:0000259" key="3">
    <source>
        <dbReference type="PROSITE" id="PS50113"/>
    </source>
</evidence>
<accession>A0ABV8C4D3</accession>